<accession>A0A0W8F6X7</accession>
<dbReference type="GO" id="GO:0051539">
    <property type="term" value="F:4 iron, 4 sulfur cluster binding"/>
    <property type="evidence" value="ECO:0007669"/>
    <property type="project" value="UniProtKB-KW"/>
</dbReference>
<keyword evidence="9" id="KW-0342">GTP-binding</keyword>
<dbReference type="Gene3D" id="3.20.20.70">
    <property type="entry name" value="Aldolase class I"/>
    <property type="match status" value="1"/>
</dbReference>
<dbReference type="HAMAP" id="MF_01225_A">
    <property type="entry name" value="MoaA_A"/>
    <property type="match status" value="1"/>
</dbReference>
<dbReference type="NCBIfam" id="NF001199">
    <property type="entry name" value="PRK00164.2-1"/>
    <property type="match status" value="1"/>
</dbReference>
<dbReference type="GO" id="GO:0046872">
    <property type="term" value="F:metal ion binding"/>
    <property type="evidence" value="ECO:0007669"/>
    <property type="project" value="UniProtKB-KW"/>
</dbReference>
<dbReference type="PANTHER" id="PTHR22960">
    <property type="entry name" value="MOLYBDOPTERIN COFACTOR SYNTHESIS PROTEIN A"/>
    <property type="match status" value="1"/>
</dbReference>
<dbReference type="GO" id="GO:0006777">
    <property type="term" value="P:Mo-molybdopterin cofactor biosynthetic process"/>
    <property type="evidence" value="ECO:0007669"/>
    <property type="project" value="UniProtKB-KW"/>
</dbReference>
<comment type="caution">
    <text evidence="14">The sequence shown here is derived from an EMBL/GenBank/DDBJ whole genome shotgun (WGS) entry which is preliminary data.</text>
</comment>
<dbReference type="AlphaFoldDB" id="A0A0W8F6X7"/>
<dbReference type="InterPro" id="IPR058240">
    <property type="entry name" value="rSAM_sf"/>
</dbReference>
<evidence type="ECO:0000256" key="7">
    <source>
        <dbReference type="ARBA" id="ARBA00023004"/>
    </source>
</evidence>
<dbReference type="GO" id="GO:0061799">
    <property type="term" value="F:cyclic pyranopterin monophosphate synthase activity"/>
    <property type="evidence" value="ECO:0007669"/>
    <property type="project" value="TreeGrafter"/>
</dbReference>
<reference evidence="14" key="1">
    <citation type="journal article" date="2015" name="Proc. Natl. Acad. Sci. U.S.A.">
        <title>Networks of energetic and metabolic interactions define dynamics in microbial communities.</title>
        <authorList>
            <person name="Embree M."/>
            <person name="Liu J.K."/>
            <person name="Al-Bassam M.M."/>
            <person name="Zengler K."/>
        </authorList>
    </citation>
    <scope>NUCLEOTIDE SEQUENCE</scope>
</reference>
<dbReference type="PROSITE" id="PS01305">
    <property type="entry name" value="MOAA_NIFB_PQQE"/>
    <property type="match status" value="1"/>
</dbReference>
<evidence type="ECO:0000256" key="1">
    <source>
        <dbReference type="ARBA" id="ARBA00001966"/>
    </source>
</evidence>
<dbReference type="CDD" id="cd01335">
    <property type="entry name" value="Radical_SAM"/>
    <property type="match status" value="1"/>
</dbReference>
<protein>
    <recommendedName>
        <fullName evidence="2">GTP 3',8-cyclase</fullName>
        <ecNumber evidence="2">4.1.99.22</ecNumber>
    </recommendedName>
</protein>
<dbReference type="InterPro" id="IPR007197">
    <property type="entry name" value="rSAM"/>
</dbReference>
<evidence type="ECO:0000256" key="8">
    <source>
        <dbReference type="ARBA" id="ARBA00023014"/>
    </source>
</evidence>
<proteinExistence type="inferred from homology"/>
<gene>
    <name evidence="14" type="ORF">ASZ90_013710</name>
</gene>
<organism evidence="14">
    <name type="scientific">hydrocarbon metagenome</name>
    <dbReference type="NCBI Taxonomy" id="938273"/>
    <lineage>
        <taxon>unclassified sequences</taxon>
        <taxon>metagenomes</taxon>
        <taxon>ecological metagenomes</taxon>
    </lineage>
</organism>
<evidence type="ECO:0000256" key="6">
    <source>
        <dbReference type="ARBA" id="ARBA00022741"/>
    </source>
</evidence>
<dbReference type="NCBIfam" id="TIGR02668">
    <property type="entry name" value="moaA_archaeal"/>
    <property type="match status" value="1"/>
</dbReference>
<keyword evidence="3" id="KW-0004">4Fe-4S</keyword>
<dbReference type="InterPro" id="IPR000385">
    <property type="entry name" value="MoaA_NifB_PqqE_Fe-S-bd_CS"/>
</dbReference>
<dbReference type="SMART" id="SM00729">
    <property type="entry name" value="Elp3"/>
    <property type="match status" value="1"/>
</dbReference>
<dbReference type="GO" id="GO:0005525">
    <property type="term" value="F:GTP binding"/>
    <property type="evidence" value="ECO:0007669"/>
    <property type="project" value="UniProtKB-KW"/>
</dbReference>
<evidence type="ECO:0000259" key="13">
    <source>
        <dbReference type="PROSITE" id="PS51918"/>
    </source>
</evidence>
<feature type="domain" description="Radical SAM core" evidence="13">
    <location>
        <begin position="4"/>
        <end position="222"/>
    </location>
</feature>
<evidence type="ECO:0000256" key="10">
    <source>
        <dbReference type="ARBA" id="ARBA00023150"/>
    </source>
</evidence>
<dbReference type="PROSITE" id="PS51918">
    <property type="entry name" value="RADICAL_SAM"/>
    <property type="match status" value="1"/>
</dbReference>
<dbReference type="Pfam" id="PF06463">
    <property type="entry name" value="Mob_synth_C"/>
    <property type="match status" value="1"/>
</dbReference>
<dbReference type="SFLD" id="SFLDG01386">
    <property type="entry name" value="main_SPASM_domain-containing"/>
    <property type="match status" value="1"/>
</dbReference>
<evidence type="ECO:0000313" key="14">
    <source>
        <dbReference type="EMBL" id="KUG16621.1"/>
    </source>
</evidence>
<dbReference type="PANTHER" id="PTHR22960:SF0">
    <property type="entry name" value="MOLYBDENUM COFACTOR BIOSYNTHESIS PROTEIN 1"/>
    <property type="match status" value="1"/>
</dbReference>
<dbReference type="InterPro" id="IPR013785">
    <property type="entry name" value="Aldolase_TIM"/>
</dbReference>
<dbReference type="SFLD" id="SFLDG01067">
    <property type="entry name" value="SPASM/twitch_domain_containing"/>
    <property type="match status" value="1"/>
</dbReference>
<sequence length="307" mass="34001">MVDSYGRKVTGIRIALTPRCNLRCIYCHHEGELLPGGEIPGEMVVSIAKAAAELGMRSVKFTGGEPLLRKDLDLIVARIPQSLDISITTNGILLAERAEALARAGLDRVNVSLDSLQPNRYCQITGGRPGDLERVLAGIDASREADLLPLKLNFVVLKRNESEVPEMIDFCRGRGLILQLIELLDIQGQGISGDIEGIERSLAARADSILTREMHRRKKYFLDGAEVEVVRPMDNTEFCAHCTRLRVTSDGKIKPCLLRSDNLVKIDSCDPARIKELLRMANARREPYFGNVCRPVADAPFIESKII</sequence>
<keyword evidence="11" id="KW-0456">Lyase</keyword>
<keyword evidence="7" id="KW-0408">Iron</keyword>
<comment type="cofactor">
    <cofactor evidence="1">
        <name>[4Fe-4S] cluster</name>
        <dbReference type="ChEBI" id="CHEBI:49883"/>
    </cofactor>
</comment>
<evidence type="ECO:0000256" key="11">
    <source>
        <dbReference type="ARBA" id="ARBA00023239"/>
    </source>
</evidence>
<dbReference type="EC" id="4.1.99.22" evidence="2"/>
<dbReference type="SFLD" id="SFLDG01383">
    <property type="entry name" value="cyclic_pyranopterin_phosphate"/>
    <property type="match status" value="1"/>
</dbReference>
<dbReference type="SUPFAM" id="SSF102114">
    <property type="entry name" value="Radical SAM enzymes"/>
    <property type="match status" value="1"/>
</dbReference>
<evidence type="ECO:0000256" key="9">
    <source>
        <dbReference type="ARBA" id="ARBA00023134"/>
    </source>
</evidence>
<comment type="catalytic activity">
    <reaction evidence="12">
        <text>GTP + AH2 + S-adenosyl-L-methionine = (8S)-3',8-cyclo-7,8-dihydroguanosine 5'-triphosphate + 5'-deoxyadenosine + L-methionine + A + H(+)</text>
        <dbReference type="Rhea" id="RHEA:49576"/>
        <dbReference type="ChEBI" id="CHEBI:13193"/>
        <dbReference type="ChEBI" id="CHEBI:15378"/>
        <dbReference type="ChEBI" id="CHEBI:17319"/>
        <dbReference type="ChEBI" id="CHEBI:17499"/>
        <dbReference type="ChEBI" id="CHEBI:37565"/>
        <dbReference type="ChEBI" id="CHEBI:57844"/>
        <dbReference type="ChEBI" id="CHEBI:59789"/>
        <dbReference type="ChEBI" id="CHEBI:131766"/>
        <dbReference type="EC" id="4.1.99.22"/>
    </reaction>
</comment>
<dbReference type="SFLD" id="SFLDS00029">
    <property type="entry name" value="Radical_SAM"/>
    <property type="match status" value="1"/>
</dbReference>
<evidence type="ECO:0000256" key="12">
    <source>
        <dbReference type="ARBA" id="ARBA00048697"/>
    </source>
</evidence>
<keyword evidence="6" id="KW-0547">Nucleotide-binding</keyword>
<dbReference type="InterPro" id="IPR010505">
    <property type="entry name" value="MoaA_twitch"/>
</dbReference>
<keyword evidence="8" id="KW-0411">Iron-sulfur</keyword>
<dbReference type="InterPro" id="IPR050105">
    <property type="entry name" value="MoCo_biosynth_MoaA/MoaC"/>
</dbReference>
<dbReference type="EMBL" id="LNQE01001487">
    <property type="protein sequence ID" value="KUG16621.1"/>
    <property type="molecule type" value="Genomic_DNA"/>
</dbReference>
<name>A0A0W8F6X7_9ZZZZ</name>
<dbReference type="Pfam" id="PF04055">
    <property type="entry name" value="Radical_SAM"/>
    <property type="match status" value="1"/>
</dbReference>
<keyword evidence="10" id="KW-0501">Molybdenum cofactor biosynthesis</keyword>
<dbReference type="InterPro" id="IPR013485">
    <property type="entry name" value="MoaA_arc"/>
</dbReference>
<dbReference type="UniPathway" id="UPA00344"/>
<evidence type="ECO:0000256" key="5">
    <source>
        <dbReference type="ARBA" id="ARBA00022723"/>
    </source>
</evidence>
<dbReference type="GO" id="GO:0061798">
    <property type="term" value="F:GTP 3',8'-cyclase activity"/>
    <property type="evidence" value="ECO:0007669"/>
    <property type="project" value="UniProtKB-EC"/>
</dbReference>
<evidence type="ECO:0000256" key="4">
    <source>
        <dbReference type="ARBA" id="ARBA00022691"/>
    </source>
</evidence>
<dbReference type="InterPro" id="IPR040064">
    <property type="entry name" value="MoaA-like"/>
</dbReference>
<evidence type="ECO:0000256" key="2">
    <source>
        <dbReference type="ARBA" id="ARBA00012167"/>
    </source>
</evidence>
<dbReference type="InterPro" id="IPR006638">
    <property type="entry name" value="Elp3/MiaA/NifB-like_rSAM"/>
</dbReference>
<evidence type="ECO:0000256" key="3">
    <source>
        <dbReference type="ARBA" id="ARBA00022485"/>
    </source>
</evidence>
<keyword evidence="5" id="KW-0479">Metal-binding</keyword>
<keyword evidence="4" id="KW-0949">S-adenosyl-L-methionine</keyword>